<dbReference type="GO" id="GO:0009253">
    <property type="term" value="P:peptidoglycan catabolic process"/>
    <property type="evidence" value="ECO:0007669"/>
    <property type="project" value="InterPro"/>
</dbReference>
<dbReference type="EC" id="3.2.1.17" evidence="8"/>
<accession>A0AB39C9Q2</accession>
<dbReference type="PANTHER" id="PTHR38107:SF4">
    <property type="entry name" value="LYSOZYME"/>
    <property type="match status" value="1"/>
</dbReference>
<keyword evidence="7 8" id="KW-0326">Glycosidase</keyword>
<dbReference type="GO" id="GO:0042742">
    <property type="term" value="P:defense response to bacterium"/>
    <property type="evidence" value="ECO:0007669"/>
    <property type="project" value="UniProtKB-KW"/>
</dbReference>
<keyword evidence="5" id="KW-0204">Cytolysis</keyword>
<dbReference type="PANTHER" id="PTHR38107">
    <property type="match status" value="1"/>
</dbReference>
<dbReference type="GO" id="GO:0003796">
    <property type="term" value="F:lysozyme activity"/>
    <property type="evidence" value="ECO:0007669"/>
    <property type="project" value="UniProtKB-EC"/>
</dbReference>
<evidence type="ECO:0000256" key="8">
    <source>
        <dbReference type="RuleBase" id="RU003788"/>
    </source>
</evidence>
<comment type="similarity">
    <text evidence="8">Belongs to the glycosyl hydrolase 24 family.</text>
</comment>
<keyword evidence="4 8" id="KW-0378">Hydrolase</keyword>
<dbReference type="CDD" id="cd16901">
    <property type="entry name" value="lyz_P1"/>
    <property type="match status" value="1"/>
</dbReference>
<name>A0AB39C9Q2_9VIRU</name>
<dbReference type="Gene3D" id="1.10.530.40">
    <property type="match status" value="1"/>
</dbReference>
<keyword evidence="6" id="KW-1188">Viral release from host cell</keyword>
<gene>
    <name evidence="9" type="ORF">H905_00050</name>
</gene>
<comment type="catalytic activity">
    <reaction evidence="1 8">
        <text>Hydrolysis of (1-&gt;4)-beta-linkages between N-acetylmuramic acid and N-acetyl-D-glucosamine residues in a peptidoglycan and between N-acetyl-D-glucosamine residues in chitodextrins.</text>
        <dbReference type="EC" id="3.2.1.17"/>
    </reaction>
</comment>
<keyword evidence="3 8" id="KW-0081">Bacteriolytic enzyme</keyword>
<evidence type="ECO:0000256" key="2">
    <source>
        <dbReference type="ARBA" id="ARBA00022529"/>
    </source>
</evidence>
<dbReference type="InterPro" id="IPR034690">
    <property type="entry name" value="Endolysin_T4_type"/>
</dbReference>
<dbReference type="Pfam" id="PF00959">
    <property type="entry name" value="Phage_lysozyme"/>
    <property type="match status" value="1"/>
</dbReference>
<reference evidence="9" key="1">
    <citation type="journal article" date="2024" name="Genome Announc.">
        <title>Genome sequence of H905.</title>
        <authorList>
            <person name="Whistler C."/>
            <person name="Calawa J."/>
        </authorList>
    </citation>
    <scope>NUCLEOTIDE SEQUENCE</scope>
</reference>
<dbReference type="InterPro" id="IPR023347">
    <property type="entry name" value="Lysozyme_dom_sf"/>
</dbReference>
<evidence type="ECO:0000256" key="6">
    <source>
        <dbReference type="ARBA" id="ARBA00023142"/>
    </source>
</evidence>
<proteinExistence type="inferred from homology"/>
<evidence type="ECO:0000256" key="7">
    <source>
        <dbReference type="ARBA" id="ARBA00023295"/>
    </source>
</evidence>
<evidence type="ECO:0000256" key="5">
    <source>
        <dbReference type="ARBA" id="ARBA00022852"/>
    </source>
</evidence>
<protein>
    <recommendedName>
        <fullName evidence="8">Lysozyme</fullName>
        <ecNumber evidence="8">3.2.1.17</ecNumber>
    </recommendedName>
</protein>
<reference evidence="9" key="2">
    <citation type="submission" date="2024-07" db="EMBL/GenBank/DDBJ databases">
        <authorList>
            <person name="Foxall R."/>
        </authorList>
    </citation>
    <scope>NUCLEOTIDE SEQUENCE</scope>
</reference>
<evidence type="ECO:0000313" key="9">
    <source>
        <dbReference type="EMBL" id="XDJ03468.1"/>
    </source>
</evidence>
<dbReference type="GO" id="GO:0031640">
    <property type="term" value="P:killing of cells of another organism"/>
    <property type="evidence" value="ECO:0007669"/>
    <property type="project" value="UniProtKB-KW"/>
</dbReference>
<dbReference type="InterPro" id="IPR023346">
    <property type="entry name" value="Lysozyme-like_dom_sf"/>
</dbReference>
<dbReference type="HAMAP" id="MF_04110">
    <property type="entry name" value="ENDOLYSIN_T4"/>
    <property type="match status" value="1"/>
</dbReference>
<sequence length="204" mass="22072">MSKFKKIICSVTAVIGLITGGVSVSSSDYTAPVGAVKIDGEVVAVLRVSPRALELIGNAEGCRRDPYRCPSGLITNGIGNTHDVIQSPVTDQQIAKDWVKNIAISEQCLFDIKSDLELSQGQIDAFTSFIFNTGCTRFRKNGNGSDTQISTLIKAGHYELACYQLNRWVYGGGVKLPGLITRRDKETQICLLNNDDLVAPYGGK</sequence>
<evidence type="ECO:0000256" key="1">
    <source>
        <dbReference type="ARBA" id="ARBA00000632"/>
    </source>
</evidence>
<keyword evidence="6" id="KW-0578">Host cell lysis by virus</keyword>
<dbReference type="EMBL" id="PP986400">
    <property type="protein sequence ID" value="XDJ03468.1"/>
    <property type="molecule type" value="Genomic_DNA"/>
</dbReference>
<dbReference type="InterPro" id="IPR051018">
    <property type="entry name" value="Bacteriophage_GH24"/>
</dbReference>
<evidence type="ECO:0000256" key="4">
    <source>
        <dbReference type="ARBA" id="ARBA00022801"/>
    </source>
</evidence>
<dbReference type="InterPro" id="IPR002196">
    <property type="entry name" value="Glyco_hydro_24"/>
</dbReference>
<dbReference type="GO" id="GO:0016998">
    <property type="term" value="P:cell wall macromolecule catabolic process"/>
    <property type="evidence" value="ECO:0007669"/>
    <property type="project" value="InterPro"/>
</dbReference>
<keyword evidence="2 8" id="KW-0929">Antimicrobial</keyword>
<organism evidence="9">
    <name type="scientific">Aliivibrio phage vB_Alvi_H905</name>
    <dbReference type="NCBI Taxonomy" id="3234039"/>
    <lineage>
        <taxon>Viruses</taxon>
    </lineage>
</organism>
<dbReference type="SUPFAM" id="SSF53955">
    <property type="entry name" value="Lysozyme-like"/>
    <property type="match status" value="1"/>
</dbReference>
<evidence type="ECO:0000256" key="3">
    <source>
        <dbReference type="ARBA" id="ARBA00022638"/>
    </source>
</evidence>